<keyword evidence="3 9" id="KW-0479">Metal-binding</keyword>
<reference evidence="13" key="1">
    <citation type="submission" date="2017-02" db="EMBL/GenBank/DDBJ databases">
        <title>Draft Genome Sequence of the Salt Water Bacterium Oceanospirillum linum ATCC 11336.</title>
        <authorList>
            <person name="Trachtenberg A.M."/>
            <person name="Carney J.G."/>
            <person name="Linnane J.D."/>
            <person name="Rheaume B.A."/>
            <person name="Pitts N.L."/>
            <person name="Mykles D.L."/>
            <person name="Maclea K.S."/>
        </authorList>
    </citation>
    <scope>NUCLEOTIDE SEQUENCE [LARGE SCALE GENOMIC DNA]</scope>
    <source>
        <strain evidence="13">ATCC 11336</strain>
    </source>
</reference>
<evidence type="ECO:0000256" key="10">
    <source>
        <dbReference type="RuleBase" id="RU003826"/>
    </source>
</evidence>
<dbReference type="GO" id="GO:0004789">
    <property type="term" value="F:thiamine-phosphate diphosphorylase activity"/>
    <property type="evidence" value="ECO:0007669"/>
    <property type="project" value="UniProtKB-UniRule"/>
</dbReference>
<dbReference type="InterPro" id="IPR034291">
    <property type="entry name" value="TMP_synthase"/>
</dbReference>
<gene>
    <name evidence="9" type="primary">thiE</name>
    <name evidence="13" type="ORF">BTA35_0214845</name>
</gene>
<keyword evidence="2 9" id="KW-0808">Transferase</keyword>
<evidence type="ECO:0000256" key="3">
    <source>
        <dbReference type="ARBA" id="ARBA00022723"/>
    </source>
</evidence>
<feature type="binding site" evidence="9">
    <location>
        <position position="74"/>
    </location>
    <ligand>
        <name>Mg(2+)</name>
        <dbReference type="ChEBI" id="CHEBI:18420"/>
    </ligand>
</feature>
<feature type="binding site" evidence="9">
    <location>
        <position position="54"/>
    </location>
    <ligand>
        <name>4-amino-2-methyl-5-(diphosphooxymethyl)pyrimidine</name>
        <dbReference type="ChEBI" id="CHEBI:57841"/>
    </ligand>
</feature>
<accession>A0A1T1H8U3</accession>
<proteinExistence type="inferred from homology"/>
<comment type="pathway">
    <text evidence="1 9 11">Cofactor biosynthesis; thiamine diphosphate biosynthesis; thiamine phosphate from 4-amino-2-methyl-5-diphosphomethylpyrimidine and 4-methyl-5-(2-phosphoethyl)-thiazole: step 1/1.</text>
</comment>
<feature type="binding site" evidence="9">
    <location>
        <position position="123"/>
    </location>
    <ligand>
        <name>4-amino-2-methyl-5-(diphosphooxymethyl)pyrimidine</name>
        <dbReference type="ChEBI" id="CHEBI:57841"/>
    </ligand>
</feature>
<comment type="cofactor">
    <cofactor evidence="9">
        <name>Mg(2+)</name>
        <dbReference type="ChEBI" id="CHEBI:18420"/>
    </cofactor>
    <text evidence="9">Binds 1 Mg(2+) ion per subunit.</text>
</comment>
<evidence type="ECO:0000256" key="2">
    <source>
        <dbReference type="ARBA" id="ARBA00022679"/>
    </source>
</evidence>
<dbReference type="AlphaFoldDB" id="A0A1T1H8U3"/>
<dbReference type="SUPFAM" id="SSF51391">
    <property type="entry name" value="Thiamin phosphate synthase"/>
    <property type="match status" value="1"/>
</dbReference>
<feature type="binding site" evidence="9">
    <location>
        <position position="55"/>
    </location>
    <ligand>
        <name>Mg(2+)</name>
        <dbReference type="ChEBI" id="CHEBI:18420"/>
    </ligand>
</feature>
<evidence type="ECO:0000313" key="14">
    <source>
        <dbReference type="Proteomes" id="UP000190064"/>
    </source>
</evidence>
<dbReference type="EC" id="2.5.1.3" evidence="9"/>
<evidence type="ECO:0000256" key="4">
    <source>
        <dbReference type="ARBA" id="ARBA00022842"/>
    </source>
</evidence>
<evidence type="ECO:0000313" key="13">
    <source>
        <dbReference type="EMBL" id="OOV86263.1"/>
    </source>
</evidence>
<dbReference type="EMBL" id="MTSD02000008">
    <property type="protein sequence ID" value="OOV86263.1"/>
    <property type="molecule type" value="Genomic_DNA"/>
</dbReference>
<dbReference type="GO" id="GO:0009228">
    <property type="term" value="P:thiamine biosynthetic process"/>
    <property type="evidence" value="ECO:0007669"/>
    <property type="project" value="UniProtKB-KW"/>
</dbReference>
<keyword evidence="4 9" id="KW-0460">Magnesium</keyword>
<comment type="catalytic activity">
    <reaction evidence="7 9 10">
        <text>2-(2-carboxy-4-methylthiazol-5-yl)ethyl phosphate + 4-amino-2-methyl-5-(diphosphooxymethyl)pyrimidine + 2 H(+) = thiamine phosphate + CO2 + diphosphate</text>
        <dbReference type="Rhea" id="RHEA:47848"/>
        <dbReference type="ChEBI" id="CHEBI:15378"/>
        <dbReference type="ChEBI" id="CHEBI:16526"/>
        <dbReference type="ChEBI" id="CHEBI:33019"/>
        <dbReference type="ChEBI" id="CHEBI:37575"/>
        <dbReference type="ChEBI" id="CHEBI:57841"/>
        <dbReference type="ChEBI" id="CHEBI:62890"/>
        <dbReference type="EC" id="2.5.1.3"/>
    </reaction>
</comment>
<protein>
    <recommendedName>
        <fullName evidence="9">Thiamine-phosphate synthase</fullName>
        <shortName evidence="9">TP synthase</shortName>
        <shortName evidence="9">TPS</shortName>
        <ecNumber evidence="9">2.5.1.3</ecNumber>
    </recommendedName>
    <alternativeName>
        <fullName evidence="9">Thiamine-phosphate pyrophosphorylase</fullName>
        <shortName evidence="9">TMP pyrophosphorylase</shortName>
        <shortName evidence="9">TMP-PPase</shortName>
    </alternativeName>
</protein>
<dbReference type="GO" id="GO:0009229">
    <property type="term" value="P:thiamine diphosphate biosynthetic process"/>
    <property type="evidence" value="ECO:0007669"/>
    <property type="project" value="UniProtKB-UniRule"/>
</dbReference>
<comment type="caution">
    <text evidence="9">Lacks conserved residue(s) required for the propagation of feature annotation.</text>
</comment>
<dbReference type="HAMAP" id="MF_00097">
    <property type="entry name" value="TMP_synthase"/>
    <property type="match status" value="1"/>
</dbReference>
<dbReference type="PANTHER" id="PTHR20857:SF15">
    <property type="entry name" value="THIAMINE-PHOSPHATE SYNTHASE"/>
    <property type="match status" value="1"/>
</dbReference>
<comment type="similarity">
    <text evidence="9 10">Belongs to the thiamine-phosphate synthase family.</text>
</comment>
<evidence type="ECO:0000256" key="8">
    <source>
        <dbReference type="ARBA" id="ARBA00047883"/>
    </source>
</evidence>
<dbReference type="Gene3D" id="3.20.20.70">
    <property type="entry name" value="Aldolase class I"/>
    <property type="match status" value="1"/>
</dbReference>
<dbReference type="GO" id="GO:0000287">
    <property type="term" value="F:magnesium ion binding"/>
    <property type="evidence" value="ECO:0007669"/>
    <property type="project" value="UniProtKB-UniRule"/>
</dbReference>
<dbReference type="PANTHER" id="PTHR20857">
    <property type="entry name" value="THIAMINE-PHOSPHATE PYROPHOSPHORYLASE"/>
    <property type="match status" value="1"/>
</dbReference>
<evidence type="ECO:0000256" key="9">
    <source>
        <dbReference type="HAMAP-Rule" id="MF_00097"/>
    </source>
</evidence>
<dbReference type="InterPro" id="IPR013785">
    <property type="entry name" value="Aldolase_TIM"/>
</dbReference>
<feature type="domain" description="Thiamine phosphate synthase/TenI" evidence="12">
    <location>
        <begin position="4"/>
        <end position="172"/>
    </location>
</feature>
<comment type="catalytic activity">
    <reaction evidence="8 9 10">
        <text>2-[(2R,5Z)-2-carboxy-4-methylthiazol-5(2H)-ylidene]ethyl phosphate + 4-amino-2-methyl-5-(diphosphooxymethyl)pyrimidine + 2 H(+) = thiamine phosphate + CO2 + diphosphate</text>
        <dbReference type="Rhea" id="RHEA:47844"/>
        <dbReference type="ChEBI" id="CHEBI:15378"/>
        <dbReference type="ChEBI" id="CHEBI:16526"/>
        <dbReference type="ChEBI" id="CHEBI:33019"/>
        <dbReference type="ChEBI" id="CHEBI:37575"/>
        <dbReference type="ChEBI" id="CHEBI:57841"/>
        <dbReference type="ChEBI" id="CHEBI:62899"/>
        <dbReference type="EC" id="2.5.1.3"/>
    </reaction>
</comment>
<evidence type="ECO:0000256" key="7">
    <source>
        <dbReference type="ARBA" id="ARBA00047851"/>
    </source>
</evidence>
<comment type="function">
    <text evidence="9">Condenses 4-methyl-5-(beta-hydroxyethyl)thiazole monophosphate (THZ-P) and 2-methyl-4-amino-5-hydroxymethyl pyrimidine pyrophosphate (HMP-PP) to form thiamine monophosphate (TMP).</text>
</comment>
<dbReference type="Proteomes" id="UP000190064">
    <property type="component" value="Unassembled WGS sequence"/>
</dbReference>
<dbReference type="Pfam" id="PF02581">
    <property type="entry name" value="TMP-TENI"/>
    <property type="match status" value="1"/>
</dbReference>
<feature type="binding site" evidence="9">
    <location>
        <position position="93"/>
    </location>
    <ligand>
        <name>4-amino-2-methyl-5-(diphosphooxymethyl)pyrimidine</name>
        <dbReference type="ChEBI" id="CHEBI:57841"/>
    </ligand>
</feature>
<dbReference type="NCBIfam" id="TIGR00693">
    <property type="entry name" value="thiE"/>
    <property type="match status" value="1"/>
</dbReference>
<organism evidence="13 14">
    <name type="scientific">Oceanospirillum linum</name>
    <dbReference type="NCBI Taxonomy" id="966"/>
    <lineage>
        <taxon>Bacteria</taxon>
        <taxon>Pseudomonadati</taxon>
        <taxon>Pseudomonadota</taxon>
        <taxon>Gammaproteobacteria</taxon>
        <taxon>Oceanospirillales</taxon>
        <taxon>Oceanospirillaceae</taxon>
        <taxon>Oceanospirillum</taxon>
    </lineage>
</organism>
<evidence type="ECO:0000256" key="11">
    <source>
        <dbReference type="RuleBase" id="RU004253"/>
    </source>
</evidence>
<dbReference type="STRING" id="966.BTA35_0214845"/>
<name>A0A1T1H8U3_OCELI</name>
<dbReference type="CDD" id="cd00564">
    <property type="entry name" value="TMP_TenI"/>
    <property type="match status" value="1"/>
</dbReference>
<dbReference type="InterPro" id="IPR036206">
    <property type="entry name" value="ThiamineP_synth_sf"/>
</dbReference>
<sequence length="197" mass="21279">MPGDQLFSKAEIVLKAGIGCLQYREKNAAPDQKKQRAQQLLTLCRQYNTPLIINDDLELALEIDADGVHLGQSDGSLTDARHKLGEDKILGATCHASLDLAEQAQRAGADYLAFGRFFPSTTKPNAPAAPLELIAQAKARFQRPIVVIGGIDSDNSGQVFDQGADMIAVVNSLFGTHDPSEALNRFCLPRAPLQINV</sequence>
<dbReference type="UniPathway" id="UPA00060">
    <property type="reaction ID" value="UER00141"/>
</dbReference>
<dbReference type="InterPro" id="IPR022998">
    <property type="entry name" value="ThiamineP_synth_TenI"/>
</dbReference>
<feature type="binding site" evidence="9">
    <location>
        <begin position="22"/>
        <end position="26"/>
    </location>
    <ligand>
        <name>4-amino-2-methyl-5-(diphosphooxymethyl)pyrimidine</name>
        <dbReference type="ChEBI" id="CHEBI:57841"/>
    </ligand>
</feature>
<comment type="caution">
    <text evidence="13">The sequence shown here is derived from an EMBL/GenBank/DDBJ whole genome shotgun (WGS) entry which is preliminary data.</text>
</comment>
<evidence type="ECO:0000256" key="6">
    <source>
        <dbReference type="ARBA" id="ARBA00047334"/>
    </source>
</evidence>
<evidence type="ECO:0000256" key="1">
    <source>
        <dbReference type="ARBA" id="ARBA00005165"/>
    </source>
</evidence>
<feature type="binding site" evidence="9">
    <location>
        <position position="150"/>
    </location>
    <ligand>
        <name>2-[(2R,5Z)-2-carboxy-4-methylthiazol-5(2H)-ylidene]ethyl phosphate</name>
        <dbReference type="ChEBI" id="CHEBI:62899"/>
    </ligand>
</feature>
<dbReference type="GO" id="GO:0005737">
    <property type="term" value="C:cytoplasm"/>
    <property type="evidence" value="ECO:0007669"/>
    <property type="project" value="TreeGrafter"/>
</dbReference>
<keyword evidence="5 9" id="KW-0784">Thiamine biosynthesis</keyword>
<keyword evidence="14" id="KW-1185">Reference proteome</keyword>
<evidence type="ECO:0000259" key="12">
    <source>
        <dbReference type="Pfam" id="PF02581"/>
    </source>
</evidence>
<evidence type="ECO:0000256" key="5">
    <source>
        <dbReference type="ARBA" id="ARBA00022977"/>
    </source>
</evidence>
<comment type="catalytic activity">
    <reaction evidence="6 9 10">
        <text>4-methyl-5-(2-phosphooxyethyl)-thiazole + 4-amino-2-methyl-5-(diphosphooxymethyl)pyrimidine + H(+) = thiamine phosphate + diphosphate</text>
        <dbReference type="Rhea" id="RHEA:22328"/>
        <dbReference type="ChEBI" id="CHEBI:15378"/>
        <dbReference type="ChEBI" id="CHEBI:33019"/>
        <dbReference type="ChEBI" id="CHEBI:37575"/>
        <dbReference type="ChEBI" id="CHEBI:57841"/>
        <dbReference type="ChEBI" id="CHEBI:58296"/>
        <dbReference type="EC" id="2.5.1.3"/>
    </reaction>
</comment>
<feature type="binding site" evidence="9">
    <location>
        <begin position="120"/>
        <end position="122"/>
    </location>
    <ligand>
        <name>2-[(2R,5Z)-2-carboxy-4-methylthiazol-5(2H)-ylidene]ethyl phosphate</name>
        <dbReference type="ChEBI" id="CHEBI:62899"/>
    </ligand>
</feature>